<evidence type="ECO:0000259" key="7">
    <source>
        <dbReference type="Pfam" id="PF03738"/>
    </source>
</evidence>
<dbReference type="GO" id="GO:0046872">
    <property type="term" value="F:metal ion binding"/>
    <property type="evidence" value="ECO:0007669"/>
    <property type="project" value="UniProtKB-KW"/>
</dbReference>
<organism evidence="8">
    <name type="scientific">uncultured Gemmatimonadaceae bacterium</name>
    <dbReference type="NCBI Taxonomy" id="246130"/>
    <lineage>
        <taxon>Bacteria</taxon>
        <taxon>Pseudomonadati</taxon>
        <taxon>Gemmatimonadota</taxon>
        <taxon>Gemmatimonadia</taxon>
        <taxon>Gemmatimonadales</taxon>
        <taxon>Gemmatimonadaceae</taxon>
        <taxon>environmental samples</taxon>
    </lineage>
</organism>
<evidence type="ECO:0000256" key="1">
    <source>
        <dbReference type="ARBA" id="ARBA00022598"/>
    </source>
</evidence>
<sequence>MQRHRIEPRPNWRAEVEALGLVFHTDAGPQAGAQAGPQAGPQPGLQGGAPAPYWNEGAYYAFTTDDVDRLERATNELHERCLEAVQHVIDTRRYAELGIPPQAVAAIERSWDQDPPTLYGRFDLAYDGAGPPTMLEYNADTPTSLYEAAVVQWKWLEARFPGRDQFNSLHERLIATWATLRPALLGFGGPGGPLVHFAHMQDTEDLVTVTYLRDTATQAGLATVGLHVEEVGFDQGAREFVDLEGRAIANLFKLYPWEWAAAEEFGPLLLAPARPLHVIEPAWKMVLANKGILAVLWELFEGHPNLLPAALGAPTQEMRTWGHVQKPLLSREGANVTIVPGLGGGPGAATGGDYGEEGFVYQALAPIPALDAGDGTVRRPVIGSWIVGHEAAGMGVRETSGLVTDNRSQFVPHLIDAWHDPAQYDVLRPDAAGAG</sequence>
<proteinExistence type="predicted"/>
<evidence type="ECO:0000256" key="3">
    <source>
        <dbReference type="ARBA" id="ARBA00022741"/>
    </source>
</evidence>
<dbReference type="Pfam" id="PF03738">
    <property type="entry name" value="GSP_synth"/>
    <property type="match status" value="1"/>
</dbReference>
<keyword evidence="4" id="KW-0067">ATP-binding</keyword>
<dbReference type="SUPFAM" id="SSF56059">
    <property type="entry name" value="Glutathione synthetase ATP-binding domain-like"/>
    <property type="match status" value="1"/>
</dbReference>
<name>A0A6J4KG46_9BACT</name>
<keyword evidence="3" id="KW-0547">Nucleotide-binding</keyword>
<dbReference type="GO" id="GO:0005524">
    <property type="term" value="F:ATP binding"/>
    <property type="evidence" value="ECO:0007669"/>
    <property type="project" value="UniProtKB-KW"/>
</dbReference>
<evidence type="ECO:0000256" key="2">
    <source>
        <dbReference type="ARBA" id="ARBA00022723"/>
    </source>
</evidence>
<dbReference type="EMBL" id="CADCTX010000176">
    <property type="protein sequence ID" value="CAA9305078.1"/>
    <property type="molecule type" value="Genomic_DNA"/>
</dbReference>
<dbReference type="GO" id="GO:0008885">
    <property type="term" value="F:glutathionylspermidine synthase activity"/>
    <property type="evidence" value="ECO:0007669"/>
    <property type="project" value="UniProtKB-EC"/>
</dbReference>
<dbReference type="Gene3D" id="3.30.1490.330">
    <property type="match status" value="1"/>
</dbReference>
<evidence type="ECO:0000256" key="6">
    <source>
        <dbReference type="SAM" id="MobiDB-lite"/>
    </source>
</evidence>
<feature type="region of interest" description="Disordered" evidence="6">
    <location>
        <begin position="27"/>
        <end position="49"/>
    </location>
</feature>
<protein>
    <submittedName>
        <fullName evidence="8">Similarity with glutathionylspermidine synthase, group 1</fullName>
        <ecNumber evidence="8">6.3.1.8</ecNumber>
    </submittedName>
</protein>
<evidence type="ECO:0000313" key="8">
    <source>
        <dbReference type="EMBL" id="CAA9305078.1"/>
    </source>
</evidence>
<dbReference type="EC" id="6.3.1.8" evidence="8"/>
<accession>A0A6J4KG46</accession>
<reference evidence="8" key="1">
    <citation type="submission" date="2020-02" db="EMBL/GenBank/DDBJ databases">
        <authorList>
            <person name="Meier V. D."/>
        </authorList>
    </citation>
    <scope>NUCLEOTIDE SEQUENCE</scope>
    <source>
        <strain evidence="8">AVDCRST_MAG40</strain>
    </source>
</reference>
<dbReference type="InterPro" id="IPR016185">
    <property type="entry name" value="PreATP-grasp_dom_sf"/>
</dbReference>
<keyword evidence="5" id="KW-0460">Magnesium</keyword>
<dbReference type="AlphaFoldDB" id="A0A6J4KG46"/>
<keyword evidence="1 8" id="KW-0436">Ligase</keyword>
<evidence type="ECO:0000256" key="4">
    <source>
        <dbReference type="ARBA" id="ARBA00022840"/>
    </source>
</evidence>
<evidence type="ECO:0000256" key="5">
    <source>
        <dbReference type="ARBA" id="ARBA00022842"/>
    </source>
</evidence>
<feature type="domain" description="Glutathionylspermidine synthase pre-ATP-grasp-like" evidence="7">
    <location>
        <begin position="12"/>
        <end position="415"/>
    </location>
</feature>
<gene>
    <name evidence="8" type="ORF">AVDCRST_MAG40-617</name>
</gene>
<dbReference type="InterPro" id="IPR005494">
    <property type="entry name" value="GSPS_pre-ATP-grasp-like_dom"/>
</dbReference>
<keyword evidence="2" id="KW-0479">Metal-binding</keyword>
<dbReference type="SUPFAM" id="SSF52440">
    <property type="entry name" value="PreATP-grasp domain"/>
    <property type="match status" value="1"/>
</dbReference>